<proteinExistence type="predicted"/>
<dbReference type="PANTHER" id="PTHR19446">
    <property type="entry name" value="REVERSE TRANSCRIPTASES"/>
    <property type="match status" value="1"/>
</dbReference>
<reference evidence="1" key="1">
    <citation type="journal article" date="2022" name="bioRxiv">
        <title>Sequencing and chromosome-scale assembly of the giantPleurodeles waltlgenome.</title>
        <authorList>
            <person name="Brown T."/>
            <person name="Elewa A."/>
            <person name="Iarovenko S."/>
            <person name="Subramanian E."/>
            <person name="Araus A.J."/>
            <person name="Petzold A."/>
            <person name="Susuki M."/>
            <person name="Suzuki K.-i.T."/>
            <person name="Hayashi T."/>
            <person name="Toyoda A."/>
            <person name="Oliveira C."/>
            <person name="Osipova E."/>
            <person name="Leigh N.D."/>
            <person name="Simon A."/>
            <person name="Yun M.H."/>
        </authorList>
    </citation>
    <scope>NUCLEOTIDE SEQUENCE</scope>
    <source>
        <strain evidence="1">20211129_DDA</strain>
        <tissue evidence="1">Liver</tissue>
    </source>
</reference>
<dbReference type="AlphaFoldDB" id="A0AAV7PA73"/>
<gene>
    <name evidence="1" type="ORF">NDU88_002728</name>
</gene>
<comment type="caution">
    <text evidence="1">The sequence shown here is derived from an EMBL/GenBank/DDBJ whole genome shotgun (WGS) entry which is preliminary data.</text>
</comment>
<sequence length="195" mass="22107">MIGKRLAWSARVKREDAFISQLQNPVSGELITDKTAVSQAFLQHYKALYESKYGSIYLNSFRQLGYRSCHSESLISTILGTEVQEVLATMPSGKVCGNNGFLDELFKVFASELVPFLTELCNFVKDERGSPDSFKESTVVSFVKKEKNPKDVNFYRPISLLNTDYKLLMKLWARLISPAAPALILHDQMGLWWVV</sequence>
<evidence type="ECO:0000313" key="1">
    <source>
        <dbReference type="EMBL" id="KAJ1124267.1"/>
    </source>
</evidence>
<dbReference type="EMBL" id="JANPWB010000011">
    <property type="protein sequence ID" value="KAJ1124267.1"/>
    <property type="molecule type" value="Genomic_DNA"/>
</dbReference>
<keyword evidence="2" id="KW-1185">Reference proteome</keyword>
<protein>
    <submittedName>
        <fullName evidence="1">Uncharacterized protein</fullName>
    </submittedName>
</protein>
<evidence type="ECO:0000313" key="2">
    <source>
        <dbReference type="Proteomes" id="UP001066276"/>
    </source>
</evidence>
<accession>A0AAV7PA73</accession>
<organism evidence="1 2">
    <name type="scientific">Pleurodeles waltl</name>
    <name type="common">Iberian ribbed newt</name>
    <dbReference type="NCBI Taxonomy" id="8319"/>
    <lineage>
        <taxon>Eukaryota</taxon>
        <taxon>Metazoa</taxon>
        <taxon>Chordata</taxon>
        <taxon>Craniata</taxon>
        <taxon>Vertebrata</taxon>
        <taxon>Euteleostomi</taxon>
        <taxon>Amphibia</taxon>
        <taxon>Batrachia</taxon>
        <taxon>Caudata</taxon>
        <taxon>Salamandroidea</taxon>
        <taxon>Salamandridae</taxon>
        <taxon>Pleurodelinae</taxon>
        <taxon>Pleurodeles</taxon>
    </lineage>
</organism>
<name>A0AAV7PA73_PLEWA</name>
<dbReference type="Proteomes" id="UP001066276">
    <property type="component" value="Chromosome 7"/>
</dbReference>